<dbReference type="EMBL" id="JAZDQT010000003">
    <property type="protein sequence ID" value="MEE1947136.1"/>
    <property type="molecule type" value="Genomic_DNA"/>
</dbReference>
<dbReference type="Proteomes" id="UP001336835">
    <property type="component" value="Unassembled WGS sequence"/>
</dbReference>
<dbReference type="Gene3D" id="1.10.10.60">
    <property type="entry name" value="Homeodomain-like"/>
    <property type="match status" value="1"/>
</dbReference>
<keyword evidence="6" id="KW-1185">Reference proteome</keyword>
<dbReference type="SMART" id="SM00342">
    <property type="entry name" value="HTH_ARAC"/>
    <property type="match status" value="1"/>
</dbReference>
<reference evidence="5 6" key="1">
    <citation type="submission" date="2024-01" db="EMBL/GenBank/DDBJ databases">
        <title>Pedobacter sp. nov., isolated from fresh soil.</title>
        <authorList>
            <person name="Le N.T.T."/>
        </authorList>
    </citation>
    <scope>NUCLEOTIDE SEQUENCE [LARGE SCALE GENOMIC DNA]</scope>
    <source>
        <strain evidence="5 6">KR3-3</strain>
    </source>
</reference>
<organism evidence="5 6">
    <name type="scientific">Pedobacter albus</name>
    <dbReference type="NCBI Taxonomy" id="3113905"/>
    <lineage>
        <taxon>Bacteria</taxon>
        <taxon>Pseudomonadati</taxon>
        <taxon>Bacteroidota</taxon>
        <taxon>Sphingobacteriia</taxon>
        <taxon>Sphingobacteriales</taxon>
        <taxon>Sphingobacteriaceae</taxon>
        <taxon>Pedobacter</taxon>
    </lineage>
</organism>
<gene>
    <name evidence="5" type="ORF">VRU48_18565</name>
</gene>
<sequence length="280" mass="32085">MNTHIIAPKHPLLKKHIQYFLFFKQDAKVASSYVTFPNNNLCLAIYKNNHVEYQSTAGVNNCKVSNGQNSFTSRLYGFHNLPFKVQVQSDLDQVCILFSPAALRLFTKEAYKDLLSTDDVFNAIFQKSPNFLEALFGTADFFERAALLETLLLKNLNLENLPSKMNEALQLISAVGQNKALPVEELAKTLQLNESTLYRLFSTHLGQNPKGYLKTLRFRHTLNELMAKPKQLTQVAYSNHYFDQAHLIKDFKTFTGCTPKELTEHVSVKERNLVWLYNEV</sequence>
<dbReference type="InterPro" id="IPR018060">
    <property type="entry name" value="HTH_AraC"/>
</dbReference>
<keyword evidence="3" id="KW-0804">Transcription</keyword>
<evidence type="ECO:0000259" key="4">
    <source>
        <dbReference type="PROSITE" id="PS01124"/>
    </source>
</evidence>
<accession>A0ABU7ICM8</accession>
<evidence type="ECO:0000256" key="1">
    <source>
        <dbReference type="ARBA" id="ARBA00023015"/>
    </source>
</evidence>
<name>A0ABU7ICM8_9SPHI</name>
<feature type="domain" description="HTH araC/xylS-type" evidence="4">
    <location>
        <begin position="166"/>
        <end position="265"/>
    </location>
</feature>
<dbReference type="InterPro" id="IPR046532">
    <property type="entry name" value="DUF6597"/>
</dbReference>
<keyword evidence="2" id="KW-0238">DNA-binding</keyword>
<protein>
    <submittedName>
        <fullName evidence="5">Helix-turn-helix transcriptional regulator</fullName>
    </submittedName>
</protein>
<evidence type="ECO:0000313" key="5">
    <source>
        <dbReference type="EMBL" id="MEE1947136.1"/>
    </source>
</evidence>
<dbReference type="PANTHER" id="PTHR46796">
    <property type="entry name" value="HTH-TYPE TRANSCRIPTIONAL ACTIVATOR RHAS-RELATED"/>
    <property type="match status" value="1"/>
</dbReference>
<dbReference type="RefSeq" id="WP_330109420.1">
    <property type="nucleotide sequence ID" value="NZ_JAZDQT010000003.1"/>
</dbReference>
<dbReference type="Pfam" id="PF20240">
    <property type="entry name" value="DUF6597"/>
    <property type="match status" value="1"/>
</dbReference>
<dbReference type="InterPro" id="IPR050204">
    <property type="entry name" value="AraC_XylS_family_regulators"/>
</dbReference>
<evidence type="ECO:0000313" key="6">
    <source>
        <dbReference type="Proteomes" id="UP001336835"/>
    </source>
</evidence>
<dbReference type="Pfam" id="PF12833">
    <property type="entry name" value="HTH_18"/>
    <property type="match status" value="1"/>
</dbReference>
<evidence type="ECO:0000256" key="3">
    <source>
        <dbReference type="ARBA" id="ARBA00023163"/>
    </source>
</evidence>
<dbReference type="SUPFAM" id="SSF46689">
    <property type="entry name" value="Homeodomain-like"/>
    <property type="match status" value="1"/>
</dbReference>
<comment type="caution">
    <text evidence="5">The sequence shown here is derived from an EMBL/GenBank/DDBJ whole genome shotgun (WGS) entry which is preliminary data.</text>
</comment>
<proteinExistence type="predicted"/>
<keyword evidence="1" id="KW-0805">Transcription regulation</keyword>
<dbReference type="InterPro" id="IPR009057">
    <property type="entry name" value="Homeodomain-like_sf"/>
</dbReference>
<dbReference type="PANTHER" id="PTHR46796:SF13">
    <property type="entry name" value="HTH-TYPE TRANSCRIPTIONAL ACTIVATOR RHAS"/>
    <property type="match status" value="1"/>
</dbReference>
<dbReference type="PROSITE" id="PS01124">
    <property type="entry name" value="HTH_ARAC_FAMILY_2"/>
    <property type="match status" value="1"/>
</dbReference>
<evidence type="ECO:0000256" key="2">
    <source>
        <dbReference type="ARBA" id="ARBA00023125"/>
    </source>
</evidence>